<reference evidence="7 8" key="1">
    <citation type="submission" date="2023-05" db="EMBL/GenBank/DDBJ databases">
        <title>Actinoplanes sp. NEAU-A12 genome sequencing.</title>
        <authorList>
            <person name="Wang Z.-S."/>
        </authorList>
    </citation>
    <scope>NUCLEOTIDE SEQUENCE [LARGE SCALE GENOMIC DNA]</scope>
    <source>
        <strain evidence="7 8">NEAU-A12</strain>
    </source>
</reference>
<dbReference type="InterPro" id="IPR017871">
    <property type="entry name" value="ABC_transporter-like_CS"/>
</dbReference>
<protein>
    <submittedName>
        <fullName evidence="7">ATP-binding cassette domain-containing protein</fullName>
    </submittedName>
</protein>
<keyword evidence="5" id="KW-0046">Antibiotic resistance</keyword>
<evidence type="ECO:0000259" key="6">
    <source>
        <dbReference type="PROSITE" id="PS50893"/>
    </source>
</evidence>
<dbReference type="RefSeq" id="WP_282758859.1">
    <property type="nucleotide sequence ID" value="NZ_JASCTH010000005.1"/>
</dbReference>
<keyword evidence="3" id="KW-0547">Nucleotide-binding</keyword>
<dbReference type="PANTHER" id="PTHR42711">
    <property type="entry name" value="ABC TRANSPORTER ATP-BINDING PROTEIN"/>
    <property type="match status" value="1"/>
</dbReference>
<dbReference type="PROSITE" id="PS00211">
    <property type="entry name" value="ABC_TRANSPORTER_1"/>
    <property type="match status" value="1"/>
</dbReference>
<dbReference type="EMBL" id="JASCTH010000005">
    <property type="protein sequence ID" value="MDI6098938.1"/>
    <property type="molecule type" value="Genomic_DNA"/>
</dbReference>
<dbReference type="PANTHER" id="PTHR42711:SF1">
    <property type="entry name" value="ABC-TRANSPORT PROTEIN, ATP-BINDING COMPONENT"/>
    <property type="match status" value="1"/>
</dbReference>
<evidence type="ECO:0000313" key="7">
    <source>
        <dbReference type="EMBL" id="MDI6098938.1"/>
    </source>
</evidence>
<dbReference type="Proteomes" id="UP001241758">
    <property type="component" value="Unassembled WGS sequence"/>
</dbReference>
<name>A0ABT6WGU2_9ACTN</name>
<organism evidence="7 8">
    <name type="scientific">Actinoplanes sandaracinus</name>
    <dbReference type="NCBI Taxonomy" id="3045177"/>
    <lineage>
        <taxon>Bacteria</taxon>
        <taxon>Bacillati</taxon>
        <taxon>Actinomycetota</taxon>
        <taxon>Actinomycetes</taxon>
        <taxon>Micromonosporales</taxon>
        <taxon>Micromonosporaceae</taxon>
        <taxon>Actinoplanes</taxon>
    </lineage>
</organism>
<keyword evidence="8" id="KW-1185">Reference proteome</keyword>
<dbReference type="InterPro" id="IPR003439">
    <property type="entry name" value="ABC_transporter-like_ATP-bd"/>
</dbReference>
<evidence type="ECO:0000256" key="4">
    <source>
        <dbReference type="ARBA" id="ARBA00022840"/>
    </source>
</evidence>
<comment type="subcellular location">
    <subcellularLocation>
        <location evidence="1">Cell membrane</location>
        <topology evidence="1">Peripheral membrane protein</topology>
    </subcellularLocation>
</comment>
<dbReference type="Pfam" id="PF00005">
    <property type="entry name" value="ABC_tran"/>
    <property type="match status" value="1"/>
</dbReference>
<evidence type="ECO:0000313" key="8">
    <source>
        <dbReference type="Proteomes" id="UP001241758"/>
    </source>
</evidence>
<dbReference type="SMART" id="SM00382">
    <property type="entry name" value="AAA"/>
    <property type="match status" value="1"/>
</dbReference>
<dbReference type="InterPro" id="IPR050763">
    <property type="entry name" value="ABC_transporter_ATP-binding"/>
</dbReference>
<accession>A0ABT6WGU2</accession>
<dbReference type="SUPFAM" id="SSF52540">
    <property type="entry name" value="P-loop containing nucleoside triphosphate hydrolases"/>
    <property type="match status" value="1"/>
</dbReference>
<feature type="domain" description="ABC transporter" evidence="6">
    <location>
        <begin position="22"/>
        <end position="255"/>
    </location>
</feature>
<dbReference type="PROSITE" id="PS50893">
    <property type="entry name" value="ABC_TRANSPORTER_2"/>
    <property type="match status" value="1"/>
</dbReference>
<keyword evidence="4 7" id="KW-0067">ATP-binding</keyword>
<dbReference type="GO" id="GO:0005524">
    <property type="term" value="F:ATP binding"/>
    <property type="evidence" value="ECO:0007669"/>
    <property type="project" value="UniProtKB-KW"/>
</dbReference>
<comment type="caution">
    <text evidence="7">The sequence shown here is derived from an EMBL/GenBank/DDBJ whole genome shotgun (WGS) entry which is preliminary data.</text>
</comment>
<dbReference type="InterPro" id="IPR003593">
    <property type="entry name" value="AAA+_ATPase"/>
</dbReference>
<proteinExistence type="predicted"/>
<keyword evidence="2" id="KW-0813">Transport</keyword>
<evidence type="ECO:0000256" key="5">
    <source>
        <dbReference type="ARBA" id="ARBA00023251"/>
    </source>
</evidence>
<dbReference type="InterPro" id="IPR027417">
    <property type="entry name" value="P-loop_NTPase"/>
</dbReference>
<evidence type="ECO:0000256" key="2">
    <source>
        <dbReference type="ARBA" id="ARBA00022448"/>
    </source>
</evidence>
<sequence length="342" mass="37912">MIVAEHVSKHFKRHRREPGLRGSLRTMFSSQYDLVRAVDDVSFEVPAGVKIAYIGANGAGKSTTIKLLTGIMRPTTGQVRVDGLDPHRRRVEVAHRIGVVFGQRSQLWWDLPVLDSFRVLRHIYEVPRAVYDRNMRLFRDRLDLGALGNTPVRQLSLGQRMRAEIAASLLHDPAVLFLDEPTIGLDLVLKQAVRDLINHVNAELGTTVMLTSHDIGDITGICDQALVVDRGAIVHQGTMRELLRSVDTRAVTFEYAAGSVTEAEALQIIAAELPDVRAIPAESGRIRVEYPVERWSARQVIAVLLNRFDLTDVLVPDADLETLLRRIYAGSPAEPVSVGDGA</sequence>
<gene>
    <name evidence="7" type="ORF">QLQ12_10035</name>
</gene>
<dbReference type="Gene3D" id="3.40.50.300">
    <property type="entry name" value="P-loop containing nucleotide triphosphate hydrolases"/>
    <property type="match status" value="1"/>
</dbReference>
<evidence type="ECO:0000256" key="3">
    <source>
        <dbReference type="ARBA" id="ARBA00022741"/>
    </source>
</evidence>
<evidence type="ECO:0000256" key="1">
    <source>
        <dbReference type="ARBA" id="ARBA00004202"/>
    </source>
</evidence>